<dbReference type="GO" id="GO:0035613">
    <property type="term" value="F:RNA stem-loop binding"/>
    <property type="evidence" value="ECO:0007669"/>
    <property type="project" value="TreeGrafter"/>
</dbReference>
<keyword evidence="1" id="KW-0808">Transferase</keyword>
<evidence type="ECO:0000256" key="4">
    <source>
        <dbReference type="ARBA" id="ARBA00022759"/>
    </source>
</evidence>
<dbReference type="Proteomes" id="UP000796761">
    <property type="component" value="Unassembled WGS sequence"/>
</dbReference>
<sequence length="170" mass="19509">MSKRMTRPQELMADLIQKARFHLKELAGCDFELIHVPIRLKSGQITKAMLEHLLQENEALQFALDNYSGQISIHRPAHKNFNSEAQFQLALTSVQSKEPLDALTIFTDASGRSHKSVMTWQNPHTQQWESDVVEVEGSPQVAELATVIRAFERFPEPFNLVSRIWDIQQE</sequence>
<comment type="caution">
    <text evidence="7">The sequence shown here is derived from an EMBL/GenBank/DDBJ whole genome shotgun (WGS) entry which is preliminary data.</text>
</comment>
<keyword evidence="2" id="KW-0548">Nucleotidyltransferase</keyword>
<evidence type="ECO:0000256" key="5">
    <source>
        <dbReference type="ARBA" id="ARBA00022801"/>
    </source>
</evidence>
<evidence type="ECO:0000256" key="1">
    <source>
        <dbReference type="ARBA" id="ARBA00022679"/>
    </source>
</evidence>
<keyword evidence="4" id="KW-0255">Endonuclease</keyword>
<gene>
    <name evidence="7" type="ORF">HGM15179_009704</name>
</gene>
<dbReference type="PANTHER" id="PTHR41694">
    <property type="entry name" value="ENDOGENOUS RETROVIRUS GROUP K MEMBER POL PROTEIN"/>
    <property type="match status" value="1"/>
</dbReference>
<reference evidence="7" key="1">
    <citation type="submission" date="2019-04" db="EMBL/GenBank/DDBJ databases">
        <title>Genome assembly of Zosterops borbonicus 15179.</title>
        <authorList>
            <person name="Leroy T."/>
            <person name="Anselmetti Y."/>
            <person name="Tilak M.-K."/>
            <person name="Nabholz B."/>
        </authorList>
    </citation>
    <scope>NUCLEOTIDE SEQUENCE</scope>
    <source>
        <strain evidence="7">HGM_15179</strain>
        <tissue evidence="7">Muscle</tissue>
    </source>
</reference>
<accession>A0A8K1LKV7</accession>
<keyword evidence="3" id="KW-0540">Nuclease</keyword>
<evidence type="ECO:0000256" key="2">
    <source>
        <dbReference type="ARBA" id="ARBA00022695"/>
    </source>
</evidence>
<dbReference type="GO" id="GO:0016787">
    <property type="term" value="F:hydrolase activity"/>
    <property type="evidence" value="ECO:0007669"/>
    <property type="project" value="UniProtKB-KW"/>
</dbReference>
<dbReference type="EMBL" id="SWJQ01000269">
    <property type="protein sequence ID" value="TRZ17401.1"/>
    <property type="molecule type" value="Genomic_DNA"/>
</dbReference>
<dbReference type="PANTHER" id="PTHR41694:SF3">
    <property type="entry name" value="RNA-DIRECTED DNA POLYMERASE-RELATED"/>
    <property type="match status" value="1"/>
</dbReference>
<evidence type="ECO:0000313" key="7">
    <source>
        <dbReference type="EMBL" id="TRZ17401.1"/>
    </source>
</evidence>
<name>A0A8K1LKV7_9PASS</name>
<protein>
    <submittedName>
        <fullName evidence="7">Uncharacterized protein</fullName>
    </submittedName>
</protein>
<evidence type="ECO:0000256" key="6">
    <source>
        <dbReference type="ARBA" id="ARBA00022918"/>
    </source>
</evidence>
<dbReference type="GO" id="GO:0004519">
    <property type="term" value="F:endonuclease activity"/>
    <property type="evidence" value="ECO:0007669"/>
    <property type="project" value="UniProtKB-KW"/>
</dbReference>
<dbReference type="GO" id="GO:0003964">
    <property type="term" value="F:RNA-directed DNA polymerase activity"/>
    <property type="evidence" value="ECO:0007669"/>
    <property type="project" value="UniProtKB-KW"/>
</dbReference>
<keyword evidence="8" id="KW-1185">Reference proteome</keyword>
<evidence type="ECO:0000256" key="3">
    <source>
        <dbReference type="ARBA" id="ARBA00022722"/>
    </source>
</evidence>
<keyword evidence="5" id="KW-0378">Hydrolase</keyword>
<dbReference type="AlphaFoldDB" id="A0A8K1LKV7"/>
<organism evidence="7 8">
    <name type="scientific">Zosterops borbonicus</name>
    <dbReference type="NCBI Taxonomy" id="364589"/>
    <lineage>
        <taxon>Eukaryota</taxon>
        <taxon>Metazoa</taxon>
        <taxon>Chordata</taxon>
        <taxon>Craniata</taxon>
        <taxon>Vertebrata</taxon>
        <taxon>Euteleostomi</taxon>
        <taxon>Archelosauria</taxon>
        <taxon>Archosauria</taxon>
        <taxon>Dinosauria</taxon>
        <taxon>Saurischia</taxon>
        <taxon>Theropoda</taxon>
        <taxon>Coelurosauria</taxon>
        <taxon>Aves</taxon>
        <taxon>Neognathae</taxon>
        <taxon>Neoaves</taxon>
        <taxon>Telluraves</taxon>
        <taxon>Australaves</taxon>
        <taxon>Passeriformes</taxon>
        <taxon>Sylvioidea</taxon>
        <taxon>Zosteropidae</taxon>
        <taxon>Zosterops</taxon>
    </lineage>
</organism>
<evidence type="ECO:0000313" key="8">
    <source>
        <dbReference type="Proteomes" id="UP000796761"/>
    </source>
</evidence>
<dbReference type="OrthoDB" id="10319521at2759"/>
<keyword evidence="6" id="KW-0695">RNA-directed DNA polymerase</keyword>
<proteinExistence type="predicted"/>